<sequence>MDWLKLFTFLIAVANGISAEVPMKKIRIHLPQKVKHIHHHKKIYITNHPASSQYAPAYVPGSEGAAAMPNNAILPADPNYTPFDSVEPYEDLPARQPLYAAPGSKMLPLYRARGYYGPPPSEWDEEQQYDVNTSAEPTDSFTSTGLASGPPAPLANYLPKKPKVVKAKEHPRKKVIPKNKTKQVFIRGKPVQEEEHPVSTFHEKFYSDLQGMGTIRKIKKPQRVEKIIDGDTEHIHTYSEEHIHKVVFDDGAKITGMPTDDSVNGIAVLPASRPIKPVKNPQSLLALPSNPFTGFAYGPMDTPADLEYAAYNPHEVTHDHIFHDHGEIPTGVDVTKNPLLYPPRVSYNSKGVRIGVGPIDNKLKYANSFKSTKTTPVTDFNYQENVPYQYTKAKNTYKNNNPYYDPSPQTLYNDFRPIPYFNFKEQGSLKSSSLVPSLYFDNERTQQTSVPTPFAVSSSIIHDYTPKSYSGRVTGSAGYTKFKDPMLNFKDSSYTSNLEYDTYAASSDYYPTAEKSDEFVPSFLGRKRKQKSVSRQNVNILGLDHNTSINHEDFDNGGFSSVSNNENSFTGFESNNEHEAKHPDAISSTPSNIKESSSAYSYYSAMAIKALHDEQQKQDLRQSSSTTPYTPPAGTKSLLTSEHYDVMNIDNISTLSPETDQKQRSKPKNTRVSNIHHDSIDYSGPFRPIGTSTKPSQISKYLHRQFGESSSSSSRLKYGDKLN</sequence>
<keyword evidence="2" id="KW-1185">Reference proteome</keyword>
<reference evidence="1 2" key="1">
    <citation type="journal article" date="2021" name="Front. Genet.">
        <title>Chromosome-Level Genome Assembly Reveals Significant Gene Expansion in the Toll and IMD Signaling Pathways of Dendrolimus kikuchii.</title>
        <authorList>
            <person name="Zhou J."/>
            <person name="Wu P."/>
            <person name="Xiong Z."/>
            <person name="Liu N."/>
            <person name="Zhao N."/>
            <person name="Ji M."/>
            <person name="Qiu Y."/>
            <person name="Yang B."/>
        </authorList>
    </citation>
    <scope>NUCLEOTIDE SEQUENCE [LARGE SCALE GENOMIC DNA]</scope>
    <source>
        <strain evidence="1">Ann1</strain>
    </source>
</reference>
<proteinExistence type="predicted"/>
<evidence type="ECO:0000313" key="1">
    <source>
        <dbReference type="EMBL" id="KAJ0183919.1"/>
    </source>
</evidence>
<organism evidence="1 2">
    <name type="scientific">Dendrolimus kikuchii</name>
    <dbReference type="NCBI Taxonomy" id="765133"/>
    <lineage>
        <taxon>Eukaryota</taxon>
        <taxon>Metazoa</taxon>
        <taxon>Ecdysozoa</taxon>
        <taxon>Arthropoda</taxon>
        <taxon>Hexapoda</taxon>
        <taxon>Insecta</taxon>
        <taxon>Pterygota</taxon>
        <taxon>Neoptera</taxon>
        <taxon>Endopterygota</taxon>
        <taxon>Lepidoptera</taxon>
        <taxon>Glossata</taxon>
        <taxon>Ditrysia</taxon>
        <taxon>Bombycoidea</taxon>
        <taxon>Lasiocampidae</taxon>
        <taxon>Dendrolimus</taxon>
    </lineage>
</organism>
<comment type="caution">
    <text evidence="1">The sequence shown here is derived from an EMBL/GenBank/DDBJ whole genome shotgun (WGS) entry which is preliminary data.</text>
</comment>
<evidence type="ECO:0000313" key="2">
    <source>
        <dbReference type="Proteomes" id="UP000824533"/>
    </source>
</evidence>
<protein>
    <submittedName>
        <fullName evidence="1">Uncharacterized protein</fullName>
    </submittedName>
</protein>
<gene>
    <name evidence="1" type="ORF">K1T71_000342</name>
</gene>
<name>A0ACC1DIV6_9NEOP</name>
<dbReference type="Proteomes" id="UP000824533">
    <property type="component" value="Linkage Group LG01"/>
</dbReference>
<accession>A0ACC1DIV6</accession>
<dbReference type="EMBL" id="CM034387">
    <property type="protein sequence ID" value="KAJ0183919.1"/>
    <property type="molecule type" value="Genomic_DNA"/>
</dbReference>